<dbReference type="EMBL" id="CADCVA010000310">
    <property type="protein sequence ID" value="CAA9434260.1"/>
    <property type="molecule type" value="Genomic_DNA"/>
</dbReference>
<dbReference type="AlphaFoldDB" id="A0A6J4Q9I8"/>
<gene>
    <name evidence="1" type="ORF">AVDCRST_MAG82-2346</name>
</gene>
<sequence>MVAASHKDDFRELSGLLFGAKERYRSVRATVRHFRRGGLATEAINRYVEYGFRHGVLHNLDPPYDEPHFREYEDLDEVSRLWHERPDRWRQETDPSDGSGTGYRVVDGGGPWWSFKPPDWADWSPANRGEFSPDGELSGLLDPYELRHNELRYRILGTGTRTLGHGSTASIRTTVEAEAEAISWDYAPLEPLGDGADDYLLSVDAEVGVILRLASRLGGEEYEVFEVSDIAFDEEIPEGTFRLELPGVEFRRVER</sequence>
<proteinExistence type="predicted"/>
<evidence type="ECO:0000313" key="1">
    <source>
        <dbReference type="EMBL" id="CAA9434260.1"/>
    </source>
</evidence>
<reference evidence="1" key="1">
    <citation type="submission" date="2020-02" db="EMBL/GenBank/DDBJ databases">
        <authorList>
            <person name="Meier V. D."/>
        </authorList>
    </citation>
    <scope>NUCLEOTIDE SEQUENCE</scope>
    <source>
        <strain evidence="1">AVDCRST_MAG82</strain>
    </source>
</reference>
<protein>
    <submittedName>
        <fullName evidence="1">Uncharacterized protein</fullName>
    </submittedName>
</protein>
<name>A0A6J4Q9I8_9ACTN</name>
<organism evidence="1">
    <name type="scientific">uncultured Rubrobacteraceae bacterium</name>
    <dbReference type="NCBI Taxonomy" id="349277"/>
    <lineage>
        <taxon>Bacteria</taxon>
        <taxon>Bacillati</taxon>
        <taxon>Actinomycetota</taxon>
        <taxon>Rubrobacteria</taxon>
        <taxon>Rubrobacterales</taxon>
        <taxon>Rubrobacteraceae</taxon>
        <taxon>environmental samples</taxon>
    </lineage>
</organism>
<accession>A0A6J4Q9I8</accession>